<dbReference type="EMBL" id="JAUSQZ010000001">
    <property type="protein sequence ID" value="MDP9828825.1"/>
    <property type="molecule type" value="Genomic_DNA"/>
</dbReference>
<feature type="transmembrane region" description="Helical" evidence="2">
    <location>
        <begin position="222"/>
        <end position="244"/>
    </location>
</feature>
<dbReference type="Pfam" id="PF03413">
    <property type="entry name" value="PepSY"/>
    <property type="match status" value="1"/>
</dbReference>
<keyword evidence="2" id="KW-1133">Transmembrane helix</keyword>
<keyword evidence="2" id="KW-0812">Transmembrane</keyword>
<dbReference type="Proteomes" id="UP001235712">
    <property type="component" value="Unassembled WGS sequence"/>
</dbReference>
<feature type="region of interest" description="Disordered" evidence="1">
    <location>
        <begin position="457"/>
        <end position="495"/>
    </location>
</feature>
<dbReference type="InterPro" id="IPR005625">
    <property type="entry name" value="PepSY-ass_TM"/>
</dbReference>
<dbReference type="Pfam" id="PF03929">
    <property type="entry name" value="PepSY_TM"/>
    <property type="match status" value="1"/>
</dbReference>
<evidence type="ECO:0000259" key="3">
    <source>
        <dbReference type="Pfam" id="PF03413"/>
    </source>
</evidence>
<dbReference type="PANTHER" id="PTHR34219:SF1">
    <property type="entry name" value="PEPSY DOMAIN-CONTAINING PROTEIN"/>
    <property type="match status" value="1"/>
</dbReference>
<evidence type="ECO:0000256" key="2">
    <source>
        <dbReference type="SAM" id="Phobius"/>
    </source>
</evidence>
<keyword evidence="2" id="KW-0472">Membrane</keyword>
<feature type="compositionally biased region" description="Basic residues" evidence="1">
    <location>
        <begin position="475"/>
        <end position="489"/>
    </location>
</feature>
<evidence type="ECO:0000256" key="1">
    <source>
        <dbReference type="SAM" id="MobiDB-lite"/>
    </source>
</evidence>
<feature type="transmembrane region" description="Helical" evidence="2">
    <location>
        <begin position="349"/>
        <end position="368"/>
    </location>
</feature>
<dbReference type="PANTHER" id="PTHR34219">
    <property type="entry name" value="IRON-REGULATED INNER MEMBRANE PROTEIN-RELATED"/>
    <property type="match status" value="1"/>
</dbReference>
<comment type="caution">
    <text evidence="4">The sequence shown here is derived from an EMBL/GenBank/DDBJ whole genome shotgun (WGS) entry which is preliminary data.</text>
</comment>
<reference evidence="4 5" key="1">
    <citation type="submission" date="2023-07" db="EMBL/GenBank/DDBJ databases">
        <title>Sequencing the genomes of 1000 actinobacteria strains.</title>
        <authorList>
            <person name="Klenk H.-P."/>
        </authorList>
    </citation>
    <scope>NUCLEOTIDE SEQUENCE [LARGE SCALE GENOMIC DNA]</scope>
    <source>
        <strain evidence="4 5">DSM 44388</strain>
    </source>
</reference>
<proteinExistence type="predicted"/>
<sequence length="495" mass="53433">MTLPADRTHDASLILRADEVSVAATRPWRPLLLRLHFYAGVFVAPFLVVAALTGLGYVFSPQLEGVVHGEELRVDPGGRVALPVAEQVAAARAAHPEGTVVQIVPGDAPRDTTQVTFAVGGLENDRQHTVYVDPYTAGVTGELTTWAGYTPVRSWLDDLHRNLLLGDWGRWYSETAASWLWVMVLGGLVLWWQRLRPRPGFLRRALTPDLAARRGVRRTRSWHASLGVWLAVGLLFLSVTGLTWSRWAGGHFGDALTALDSRTPQLPTVTQHSEHTAHTGVGHALEEVDAVIAEAAAAGLENSIRLTPPAGAGEGWTVIEKDRSVPVHLDRAVIDGTGNTVTVSRFGDWPLLAQLTTLGVAAHMGLLFGLVNQVLLAGLAVGLVCVIVWGYRMWWQRRPTGTRLAVGPAPRSAGWRPVPIIAALVVGWVMPTIGVGVLLFLMVDVVVVRVRRETGRVPGEGAGPRPSSAGGTRARVVRGVRPRRVRPARSSRPGA</sequence>
<gene>
    <name evidence="4" type="ORF">J2S57_004574</name>
</gene>
<feature type="transmembrane region" description="Helical" evidence="2">
    <location>
        <begin position="171"/>
        <end position="192"/>
    </location>
</feature>
<evidence type="ECO:0000313" key="4">
    <source>
        <dbReference type="EMBL" id="MDP9828825.1"/>
    </source>
</evidence>
<evidence type="ECO:0000313" key="5">
    <source>
        <dbReference type="Proteomes" id="UP001235712"/>
    </source>
</evidence>
<feature type="transmembrane region" description="Helical" evidence="2">
    <location>
        <begin position="420"/>
        <end position="447"/>
    </location>
</feature>
<feature type="transmembrane region" description="Helical" evidence="2">
    <location>
        <begin position="375"/>
        <end position="394"/>
    </location>
</feature>
<protein>
    <submittedName>
        <fullName evidence="4">Iron-regulated membrane protein</fullName>
    </submittedName>
</protein>
<accession>A0ABT9P9I1</accession>
<keyword evidence="5" id="KW-1185">Reference proteome</keyword>
<dbReference type="InterPro" id="IPR025711">
    <property type="entry name" value="PepSY"/>
</dbReference>
<feature type="transmembrane region" description="Helical" evidence="2">
    <location>
        <begin position="35"/>
        <end position="59"/>
    </location>
</feature>
<dbReference type="RefSeq" id="WP_307246402.1">
    <property type="nucleotide sequence ID" value="NZ_JAUSQZ010000001.1"/>
</dbReference>
<feature type="domain" description="PepSY" evidence="3">
    <location>
        <begin position="82"/>
        <end position="137"/>
    </location>
</feature>
<organism evidence="4 5">
    <name type="scientific">Kineosporia succinea</name>
    <dbReference type="NCBI Taxonomy" id="84632"/>
    <lineage>
        <taxon>Bacteria</taxon>
        <taxon>Bacillati</taxon>
        <taxon>Actinomycetota</taxon>
        <taxon>Actinomycetes</taxon>
        <taxon>Kineosporiales</taxon>
        <taxon>Kineosporiaceae</taxon>
        <taxon>Kineosporia</taxon>
    </lineage>
</organism>
<name>A0ABT9P9I1_9ACTN</name>